<reference evidence="1" key="1">
    <citation type="submission" date="2014-11" db="EMBL/GenBank/DDBJ databases">
        <authorList>
            <person name="Amaro Gonzalez C."/>
        </authorList>
    </citation>
    <scope>NUCLEOTIDE SEQUENCE</scope>
</reference>
<evidence type="ECO:0000313" key="1">
    <source>
        <dbReference type="EMBL" id="JAH12512.1"/>
    </source>
</evidence>
<reference evidence="1" key="2">
    <citation type="journal article" date="2015" name="Fish Shellfish Immunol.">
        <title>Early steps in the European eel (Anguilla anguilla)-Vibrio vulnificus interaction in the gills: Role of the RtxA13 toxin.</title>
        <authorList>
            <person name="Callol A."/>
            <person name="Pajuelo D."/>
            <person name="Ebbesson L."/>
            <person name="Teles M."/>
            <person name="MacKenzie S."/>
            <person name="Amaro C."/>
        </authorList>
    </citation>
    <scope>NUCLEOTIDE SEQUENCE</scope>
</reference>
<sequence length="29" mass="3116">MKSDQIKCESSECLVSDLVNTVMNGVDVA</sequence>
<dbReference type="EMBL" id="GBXM01096065">
    <property type="protein sequence ID" value="JAH12512.1"/>
    <property type="molecule type" value="Transcribed_RNA"/>
</dbReference>
<accession>A0A0E9Q7K2</accession>
<name>A0A0E9Q7K2_ANGAN</name>
<organism evidence="1">
    <name type="scientific">Anguilla anguilla</name>
    <name type="common">European freshwater eel</name>
    <name type="synonym">Muraena anguilla</name>
    <dbReference type="NCBI Taxonomy" id="7936"/>
    <lineage>
        <taxon>Eukaryota</taxon>
        <taxon>Metazoa</taxon>
        <taxon>Chordata</taxon>
        <taxon>Craniata</taxon>
        <taxon>Vertebrata</taxon>
        <taxon>Euteleostomi</taxon>
        <taxon>Actinopterygii</taxon>
        <taxon>Neopterygii</taxon>
        <taxon>Teleostei</taxon>
        <taxon>Anguilliformes</taxon>
        <taxon>Anguillidae</taxon>
        <taxon>Anguilla</taxon>
    </lineage>
</organism>
<dbReference type="AlphaFoldDB" id="A0A0E9Q7K2"/>
<protein>
    <submittedName>
        <fullName evidence="1">Uncharacterized protein</fullName>
    </submittedName>
</protein>
<proteinExistence type="predicted"/>